<dbReference type="GO" id="GO:0009245">
    <property type="term" value="P:lipid A biosynthetic process"/>
    <property type="evidence" value="ECO:0007669"/>
    <property type="project" value="TreeGrafter"/>
</dbReference>
<accession>A0A9D1IZP1</accession>
<evidence type="ECO:0000256" key="2">
    <source>
        <dbReference type="ARBA" id="ARBA00022516"/>
    </source>
</evidence>
<dbReference type="Gene3D" id="1.10.1200.10">
    <property type="entry name" value="ACP-like"/>
    <property type="match status" value="1"/>
</dbReference>
<protein>
    <recommendedName>
        <fullName evidence="7 8">Acyl carrier protein</fullName>
        <shortName evidence="7">ACP</shortName>
    </recommendedName>
</protein>
<dbReference type="PANTHER" id="PTHR20863">
    <property type="entry name" value="ACYL CARRIER PROTEIN"/>
    <property type="match status" value="1"/>
</dbReference>
<reference evidence="11" key="2">
    <citation type="journal article" date="2021" name="PeerJ">
        <title>Extensive microbial diversity within the chicken gut microbiome revealed by metagenomics and culture.</title>
        <authorList>
            <person name="Gilroy R."/>
            <person name="Ravi A."/>
            <person name="Getino M."/>
            <person name="Pursley I."/>
            <person name="Horton D.L."/>
            <person name="Alikhan N.F."/>
            <person name="Baker D."/>
            <person name="Gharbi K."/>
            <person name="Hall N."/>
            <person name="Watson M."/>
            <person name="Adriaenssens E.M."/>
            <person name="Foster-Nyarko E."/>
            <person name="Jarju S."/>
            <person name="Secka A."/>
            <person name="Antonio M."/>
            <person name="Oren A."/>
            <person name="Chaudhuri R.R."/>
            <person name="La Ragione R."/>
            <person name="Hildebrand F."/>
            <person name="Pallen M.J."/>
        </authorList>
    </citation>
    <scope>NUCLEOTIDE SEQUENCE</scope>
    <source>
        <strain evidence="11">ChiGjej3B3-7149</strain>
    </source>
</reference>
<dbReference type="NCBIfam" id="NF002148">
    <property type="entry name" value="PRK00982.1-2"/>
    <property type="match status" value="1"/>
</dbReference>
<dbReference type="PROSITE" id="PS00012">
    <property type="entry name" value="PHOSPHOPANTETHEINE"/>
    <property type="match status" value="1"/>
</dbReference>
<dbReference type="HAMAP" id="MF_01217">
    <property type="entry name" value="Acyl_carrier"/>
    <property type="match status" value="1"/>
</dbReference>
<dbReference type="PROSITE" id="PS50075">
    <property type="entry name" value="CARRIER"/>
    <property type="match status" value="1"/>
</dbReference>
<name>A0A9D1IZP1_9FIRM</name>
<evidence type="ECO:0000256" key="8">
    <source>
        <dbReference type="NCBIfam" id="TIGR00517"/>
    </source>
</evidence>
<feature type="modified residue" description="O-(pantetheine 4'-phosphoryl)serine" evidence="7">
    <location>
        <position position="35"/>
    </location>
</feature>
<dbReference type="PANTHER" id="PTHR20863:SF76">
    <property type="entry name" value="CARRIER DOMAIN-CONTAINING PROTEIN"/>
    <property type="match status" value="1"/>
</dbReference>
<evidence type="ECO:0000313" key="12">
    <source>
        <dbReference type="Proteomes" id="UP000824238"/>
    </source>
</evidence>
<dbReference type="SUPFAM" id="SSF47336">
    <property type="entry name" value="ACP-like"/>
    <property type="match status" value="1"/>
</dbReference>
<evidence type="ECO:0000256" key="4">
    <source>
        <dbReference type="ARBA" id="ARBA00022832"/>
    </source>
</evidence>
<dbReference type="InterPro" id="IPR003231">
    <property type="entry name" value="ACP"/>
</dbReference>
<gene>
    <name evidence="7 11" type="primary">acpP</name>
    <name evidence="11" type="ORF">IAD36_06980</name>
</gene>
<dbReference type="GO" id="GO:0016020">
    <property type="term" value="C:membrane"/>
    <property type="evidence" value="ECO:0007669"/>
    <property type="project" value="GOC"/>
</dbReference>
<evidence type="ECO:0000256" key="7">
    <source>
        <dbReference type="HAMAP-Rule" id="MF_01217"/>
    </source>
</evidence>
<comment type="PTM">
    <text evidence="9">4'-phosphopantetheine is transferred from CoA to a specific serine of apo-ACP by acpS.</text>
</comment>
<keyword evidence="1 7" id="KW-0596">Phosphopantetheine</keyword>
<comment type="pathway">
    <text evidence="7 9">Lipid metabolism; fatty acid biosynthesis.</text>
</comment>
<dbReference type="GO" id="GO:0000036">
    <property type="term" value="F:acyl carrier activity"/>
    <property type="evidence" value="ECO:0007669"/>
    <property type="project" value="UniProtKB-UniRule"/>
</dbReference>
<evidence type="ECO:0000256" key="5">
    <source>
        <dbReference type="ARBA" id="ARBA00023098"/>
    </source>
</evidence>
<proteinExistence type="inferred from homology"/>
<comment type="caution">
    <text evidence="11">The sequence shown here is derived from an EMBL/GenBank/DDBJ whole genome shotgun (WGS) entry which is preliminary data.</text>
</comment>
<dbReference type="NCBIfam" id="TIGR00517">
    <property type="entry name" value="acyl_carrier"/>
    <property type="match status" value="1"/>
</dbReference>
<comment type="subcellular location">
    <subcellularLocation>
        <location evidence="7">Cytoplasm</location>
    </subcellularLocation>
</comment>
<comment type="function">
    <text evidence="7 9">Carrier of the growing fatty acid chain in fatty acid biosynthesis.</text>
</comment>
<dbReference type="InterPro" id="IPR036736">
    <property type="entry name" value="ACP-like_sf"/>
</dbReference>
<organism evidence="11 12">
    <name type="scientific">Candidatus Scatomorpha intestinigallinarum</name>
    <dbReference type="NCBI Taxonomy" id="2840923"/>
    <lineage>
        <taxon>Bacteria</taxon>
        <taxon>Bacillati</taxon>
        <taxon>Bacillota</taxon>
        <taxon>Clostridia</taxon>
        <taxon>Eubacteriales</taxon>
        <taxon>Candidatus Scatomorpha</taxon>
    </lineage>
</organism>
<dbReference type="Proteomes" id="UP000824238">
    <property type="component" value="Unassembled WGS sequence"/>
</dbReference>
<dbReference type="AlphaFoldDB" id="A0A9D1IZP1"/>
<comment type="similarity">
    <text evidence="7">Belongs to the acyl carrier protein (ACP) family.</text>
</comment>
<keyword evidence="3 7" id="KW-0597">Phosphoprotein</keyword>
<keyword evidence="4 7" id="KW-0276">Fatty acid metabolism</keyword>
<dbReference type="InterPro" id="IPR009081">
    <property type="entry name" value="PP-bd_ACP"/>
</dbReference>
<keyword evidence="2 7" id="KW-0444">Lipid biosynthesis</keyword>
<evidence type="ECO:0000256" key="1">
    <source>
        <dbReference type="ARBA" id="ARBA00022450"/>
    </source>
</evidence>
<evidence type="ECO:0000256" key="9">
    <source>
        <dbReference type="RuleBase" id="RU003545"/>
    </source>
</evidence>
<dbReference type="InterPro" id="IPR006162">
    <property type="entry name" value="Ppantetheine_attach_site"/>
</dbReference>
<evidence type="ECO:0000313" key="11">
    <source>
        <dbReference type="EMBL" id="HIR55315.1"/>
    </source>
</evidence>
<dbReference type="GO" id="GO:0000035">
    <property type="term" value="F:acyl binding"/>
    <property type="evidence" value="ECO:0007669"/>
    <property type="project" value="TreeGrafter"/>
</dbReference>
<evidence type="ECO:0000256" key="3">
    <source>
        <dbReference type="ARBA" id="ARBA00022553"/>
    </source>
</evidence>
<reference evidence="11" key="1">
    <citation type="submission" date="2020-10" db="EMBL/GenBank/DDBJ databases">
        <authorList>
            <person name="Gilroy R."/>
        </authorList>
    </citation>
    <scope>NUCLEOTIDE SEQUENCE</scope>
    <source>
        <strain evidence="11">ChiGjej3B3-7149</strain>
    </source>
</reference>
<evidence type="ECO:0000256" key="6">
    <source>
        <dbReference type="ARBA" id="ARBA00023160"/>
    </source>
</evidence>
<dbReference type="GO" id="GO:0005829">
    <property type="term" value="C:cytosol"/>
    <property type="evidence" value="ECO:0007669"/>
    <property type="project" value="TreeGrafter"/>
</dbReference>
<sequence length="76" mass="8578">MIFETVRELLAHQLEVSPESITPETDIFEDLGADSLDVVELVMSIEEEYDIVITDERAGNVRTVAQVVEMLNDLIK</sequence>
<evidence type="ECO:0000259" key="10">
    <source>
        <dbReference type="PROSITE" id="PS50075"/>
    </source>
</evidence>
<dbReference type="NCBIfam" id="NF002150">
    <property type="entry name" value="PRK00982.1-4"/>
    <property type="match status" value="1"/>
</dbReference>
<keyword evidence="6 7" id="KW-0275">Fatty acid biosynthesis</keyword>
<comment type="PTM">
    <text evidence="7">4'-phosphopantetheine is transferred from CoA to a specific serine of apo-ACP by AcpS. This modification is essential for activity because fatty acids are bound in thioester linkage to the sulfhydryl of the prosthetic group.</text>
</comment>
<feature type="domain" description="Carrier" evidence="10">
    <location>
        <begin position="1"/>
        <end position="75"/>
    </location>
</feature>
<keyword evidence="5 7" id="KW-0443">Lipid metabolism</keyword>
<dbReference type="EMBL" id="DVHH01000168">
    <property type="protein sequence ID" value="HIR55315.1"/>
    <property type="molecule type" value="Genomic_DNA"/>
</dbReference>
<dbReference type="Pfam" id="PF00550">
    <property type="entry name" value="PP-binding"/>
    <property type="match status" value="1"/>
</dbReference>
<keyword evidence="7" id="KW-0963">Cytoplasm</keyword>